<proteinExistence type="predicted"/>
<dbReference type="EMBL" id="LR796786">
    <property type="protein sequence ID" value="CAB4166300.1"/>
    <property type="molecule type" value="Genomic_DNA"/>
</dbReference>
<reference evidence="3" key="1">
    <citation type="submission" date="2020-05" db="EMBL/GenBank/DDBJ databases">
        <authorList>
            <person name="Chiriac C."/>
            <person name="Salcher M."/>
            <person name="Ghai R."/>
            <person name="Kavagutti S V."/>
        </authorList>
    </citation>
    <scope>NUCLEOTIDE SEQUENCE</scope>
</reference>
<name>A0A6J5PLQ9_9CAUD</name>
<evidence type="ECO:0000313" key="2">
    <source>
        <dbReference type="EMBL" id="CAB4166300.1"/>
    </source>
</evidence>
<feature type="region of interest" description="Disordered" evidence="1">
    <location>
        <begin position="41"/>
        <end position="70"/>
    </location>
</feature>
<evidence type="ECO:0000256" key="1">
    <source>
        <dbReference type="SAM" id="MobiDB-lite"/>
    </source>
</evidence>
<evidence type="ECO:0000313" key="3">
    <source>
        <dbReference type="EMBL" id="CAB4172543.1"/>
    </source>
</evidence>
<protein>
    <submittedName>
        <fullName evidence="3">Uncharacterized protein</fullName>
    </submittedName>
</protein>
<sequence length="70" mass="7374">MLTVDQRLTLLRLAVDSTPTFAGGKTPQEILDRAKLFEEYADAQPGSEGASTDAAARPVDGKGEQATPAQ</sequence>
<dbReference type="EMBL" id="LR796882">
    <property type="protein sequence ID" value="CAB4172543.1"/>
    <property type="molecule type" value="Genomic_DNA"/>
</dbReference>
<accession>A0A6J5PLQ9</accession>
<gene>
    <name evidence="2" type="ORF">UFOVP843_21</name>
    <name evidence="3" type="ORF">UFOVP936_38</name>
</gene>
<organism evidence="3">
    <name type="scientific">uncultured Caudovirales phage</name>
    <dbReference type="NCBI Taxonomy" id="2100421"/>
    <lineage>
        <taxon>Viruses</taxon>
        <taxon>Duplodnaviria</taxon>
        <taxon>Heunggongvirae</taxon>
        <taxon>Uroviricota</taxon>
        <taxon>Caudoviricetes</taxon>
        <taxon>Peduoviridae</taxon>
        <taxon>Maltschvirus</taxon>
        <taxon>Maltschvirus maltsch</taxon>
    </lineage>
</organism>